<reference evidence="1 2" key="1">
    <citation type="journal article" date="2015" name="Stand. Genomic Sci.">
        <title>Genomic Encyclopedia of Bacterial and Archaeal Type Strains, Phase III: the genomes of soil and plant-associated and newly described type strains.</title>
        <authorList>
            <person name="Whitman W.B."/>
            <person name="Woyke T."/>
            <person name="Klenk H.P."/>
            <person name="Zhou Y."/>
            <person name="Lilburn T.G."/>
            <person name="Beck B.J."/>
            <person name="De Vos P."/>
            <person name="Vandamme P."/>
            <person name="Eisen J.A."/>
            <person name="Garrity G."/>
            <person name="Hugenholtz P."/>
            <person name="Kyrpides N.C."/>
        </authorList>
    </citation>
    <scope>NUCLEOTIDE SEQUENCE [LARGE SCALE GENOMIC DNA]</scope>
    <source>
        <strain evidence="1 2">CGMCC 1.7271</strain>
    </source>
</reference>
<dbReference type="RefSeq" id="WP_144886093.1">
    <property type="nucleotide sequence ID" value="NZ_VLLE01000003.1"/>
</dbReference>
<evidence type="ECO:0000313" key="2">
    <source>
        <dbReference type="Proteomes" id="UP000316167"/>
    </source>
</evidence>
<evidence type="ECO:0000313" key="1">
    <source>
        <dbReference type="EMBL" id="TWI83806.1"/>
    </source>
</evidence>
<sequence length="153" mass="17603">MHIKKHNKKQPSSQRPFLKTVINYCFVFLLAFVFFLQQLSAFTVLKIGSRTAKTNFTAASYKTNSFANTQLSVHLPYESSPLGFEMEVEVAEEDDTKNDLEAYCNNLAAIHAVEEQVYTSFLRSRYLQLASSVQNQPTVPFFILYHSWKNYLA</sequence>
<gene>
    <name evidence="1" type="ORF">IQ13_1924</name>
</gene>
<protein>
    <submittedName>
        <fullName evidence="1">Uncharacterized protein</fullName>
    </submittedName>
</protein>
<name>A0A562SSL9_9BACT</name>
<keyword evidence="2" id="KW-1185">Reference proteome</keyword>
<organism evidence="1 2">
    <name type="scientific">Lacibacter cauensis</name>
    <dbReference type="NCBI Taxonomy" id="510947"/>
    <lineage>
        <taxon>Bacteria</taxon>
        <taxon>Pseudomonadati</taxon>
        <taxon>Bacteroidota</taxon>
        <taxon>Chitinophagia</taxon>
        <taxon>Chitinophagales</taxon>
        <taxon>Chitinophagaceae</taxon>
        <taxon>Lacibacter</taxon>
    </lineage>
</organism>
<dbReference type="AlphaFoldDB" id="A0A562SSL9"/>
<accession>A0A562SSL9</accession>
<comment type="caution">
    <text evidence="1">The sequence shown here is derived from an EMBL/GenBank/DDBJ whole genome shotgun (WGS) entry which is preliminary data.</text>
</comment>
<dbReference type="EMBL" id="VLLE01000003">
    <property type="protein sequence ID" value="TWI83806.1"/>
    <property type="molecule type" value="Genomic_DNA"/>
</dbReference>
<dbReference type="OrthoDB" id="9847447at2"/>
<proteinExistence type="predicted"/>
<dbReference type="Proteomes" id="UP000316167">
    <property type="component" value="Unassembled WGS sequence"/>
</dbReference>